<evidence type="ECO:0000313" key="2">
    <source>
        <dbReference type="EMBL" id="CAG5099828.1"/>
    </source>
</evidence>
<name>A0ABN7SKW8_OIKDI</name>
<gene>
    <name evidence="2" type="ORF">OKIOD_LOCUS8264</name>
</gene>
<protein>
    <submittedName>
        <fullName evidence="2">Oidioi.mRNA.OKI2018_I69.XSR.g16706.t1.cds</fullName>
    </submittedName>
</protein>
<evidence type="ECO:0000313" key="3">
    <source>
        <dbReference type="Proteomes" id="UP001158576"/>
    </source>
</evidence>
<feature type="compositionally biased region" description="Basic residues" evidence="1">
    <location>
        <begin position="78"/>
        <end position="87"/>
    </location>
</feature>
<dbReference type="Proteomes" id="UP001158576">
    <property type="component" value="Chromosome XSR"/>
</dbReference>
<sequence length="344" mass="39465">MFLLPKKLIQSGFRSVFEYQLARAEDARKRAEAREQEKVERQKRLEKVIIERKQKELADKAKYNWIDSDEEDYEKKKAERRQKKKSRKDQDKAAPETETMLSSRSEKKPRPEDDHPVQRVEDRRVREEDAPRQAQRDEESLAVQEDEDLEVPLAKGDRPLQVQGEDDLVQRNDHRPTVAVENEAARSREAAAEAAIDEDGGEAAPARVAALEIDADDEIDEADLLRRARLLGRDPDLNQEIDAETDAQELALDQRDAVDDPTLDLQAPHRQRRREVLDLDHVAETTGVASNANGALQQTLERNNHVSHFHSSDQKQVFSSPKITCSNHWQKKTASLEYIQSFSV</sequence>
<feature type="region of interest" description="Disordered" evidence="1">
    <location>
        <begin position="60"/>
        <end position="203"/>
    </location>
</feature>
<reference evidence="2 3" key="1">
    <citation type="submission" date="2021-04" db="EMBL/GenBank/DDBJ databases">
        <authorList>
            <person name="Bliznina A."/>
        </authorList>
    </citation>
    <scope>NUCLEOTIDE SEQUENCE [LARGE SCALE GENOMIC DNA]</scope>
</reference>
<feature type="compositionally biased region" description="Basic and acidic residues" evidence="1">
    <location>
        <begin position="104"/>
        <end position="139"/>
    </location>
</feature>
<dbReference type="EMBL" id="OU015569">
    <property type="protein sequence ID" value="CAG5099828.1"/>
    <property type="molecule type" value="Genomic_DNA"/>
</dbReference>
<organism evidence="2 3">
    <name type="scientific">Oikopleura dioica</name>
    <name type="common">Tunicate</name>
    <dbReference type="NCBI Taxonomy" id="34765"/>
    <lineage>
        <taxon>Eukaryota</taxon>
        <taxon>Metazoa</taxon>
        <taxon>Chordata</taxon>
        <taxon>Tunicata</taxon>
        <taxon>Appendicularia</taxon>
        <taxon>Copelata</taxon>
        <taxon>Oikopleuridae</taxon>
        <taxon>Oikopleura</taxon>
    </lineage>
</organism>
<accession>A0ABN7SKW8</accession>
<evidence type="ECO:0000256" key="1">
    <source>
        <dbReference type="SAM" id="MobiDB-lite"/>
    </source>
</evidence>
<keyword evidence="3" id="KW-1185">Reference proteome</keyword>
<proteinExistence type="predicted"/>